<dbReference type="RefSeq" id="WP_088570626.1">
    <property type="nucleotide sequence ID" value="NZ_FYEK01000018.1"/>
</dbReference>
<accession>A0A212QQP9</accession>
<dbReference type="InParanoid" id="A0A212QQP9"/>
<sequence>MSGQGSTSSSWKLWAVIGGLVALPVCLCAFCVISGLGATLLGTVGLVGLIAGEVRPAQEAAEQFLSALRDERWEDAYARCAPSLQRQLGGPEELARRYRGDHRPAEWSFSNWSVEVKNGVRQATLGGTLTTAGGEKFAFSMELRTRTVGSGEVWEVSAFRTD</sequence>
<proteinExistence type="predicted"/>
<dbReference type="AlphaFoldDB" id="A0A212QQP9"/>
<organism evidence="1 2">
    <name type="scientific">Thermoflexus hugenholtzii JAD2</name>
    <dbReference type="NCBI Taxonomy" id="877466"/>
    <lineage>
        <taxon>Bacteria</taxon>
        <taxon>Bacillati</taxon>
        <taxon>Chloroflexota</taxon>
        <taxon>Thermoflexia</taxon>
        <taxon>Thermoflexales</taxon>
        <taxon>Thermoflexaceae</taxon>
        <taxon>Thermoflexus</taxon>
    </lineage>
</organism>
<dbReference type="Proteomes" id="UP000197025">
    <property type="component" value="Unassembled WGS sequence"/>
</dbReference>
<reference evidence="2" key="1">
    <citation type="submission" date="2017-06" db="EMBL/GenBank/DDBJ databases">
        <authorList>
            <person name="Varghese N."/>
            <person name="Submissions S."/>
        </authorList>
    </citation>
    <scope>NUCLEOTIDE SEQUENCE [LARGE SCALE GENOMIC DNA]</scope>
    <source>
        <strain evidence="2">JAD2</strain>
    </source>
</reference>
<keyword evidence="2" id="KW-1185">Reference proteome</keyword>
<dbReference type="OrthoDB" id="9994453at2"/>
<dbReference type="EMBL" id="FYEK01000018">
    <property type="protein sequence ID" value="SNB61813.1"/>
    <property type="molecule type" value="Genomic_DNA"/>
</dbReference>
<evidence type="ECO:0008006" key="3">
    <source>
        <dbReference type="Google" id="ProtNLM"/>
    </source>
</evidence>
<name>A0A212QQP9_9CHLR</name>
<evidence type="ECO:0000313" key="2">
    <source>
        <dbReference type="Proteomes" id="UP000197025"/>
    </source>
</evidence>
<gene>
    <name evidence="1" type="ORF">SAMN02746019_00004410</name>
</gene>
<protein>
    <recommendedName>
        <fullName evidence="3">DUF4878 domain-containing protein</fullName>
    </recommendedName>
</protein>
<evidence type="ECO:0000313" key="1">
    <source>
        <dbReference type="EMBL" id="SNB61813.1"/>
    </source>
</evidence>